<reference evidence="1 2" key="1">
    <citation type="submission" date="2015-09" db="EMBL/GenBank/DDBJ databases">
        <title>Genome sequence of ICMP 13104.</title>
        <authorList>
            <person name="Visnovsky S."/>
            <person name="Lu A."/>
            <person name="Panda P."/>
            <person name="Pitman A."/>
        </authorList>
    </citation>
    <scope>NUCLEOTIDE SEQUENCE [LARGE SCALE GENOMIC DNA]</scope>
    <source>
        <strain evidence="1 2">ICMP 13104</strain>
    </source>
</reference>
<name>A0A0W0H1T8_PSEVI</name>
<dbReference type="EMBL" id="LKEJ01000195">
    <property type="protein sequence ID" value="KTB54751.1"/>
    <property type="molecule type" value="Genomic_DNA"/>
</dbReference>
<organism evidence="1 2">
    <name type="scientific">Pseudomonas viridiflava ICMP 13104</name>
    <dbReference type="NCBI Taxonomy" id="1198305"/>
    <lineage>
        <taxon>Bacteria</taxon>
        <taxon>Pseudomonadati</taxon>
        <taxon>Pseudomonadota</taxon>
        <taxon>Gammaproteobacteria</taxon>
        <taxon>Pseudomonadales</taxon>
        <taxon>Pseudomonadaceae</taxon>
        <taxon>Pseudomonas</taxon>
    </lineage>
</organism>
<keyword evidence="2" id="KW-1185">Reference proteome</keyword>
<gene>
    <name evidence="1" type="ORF">AO067_09265</name>
</gene>
<accession>A0A0W0H1T8</accession>
<comment type="caution">
    <text evidence="1">The sequence shown here is derived from an EMBL/GenBank/DDBJ whole genome shotgun (WGS) entry which is preliminary data.</text>
</comment>
<evidence type="ECO:0000313" key="1">
    <source>
        <dbReference type="EMBL" id="KTB54751.1"/>
    </source>
</evidence>
<dbReference type="AlphaFoldDB" id="A0A0W0H1T8"/>
<dbReference type="Proteomes" id="UP000053048">
    <property type="component" value="Unassembled WGS sequence"/>
</dbReference>
<proteinExistence type="predicted"/>
<sequence>MNPSTPDGRYFVVKGQLWRCSNPSLGEDVRQQWVDELMAARRQVKAAKASGDAEALKKARNSVDKAKVALGERGQVWWTDGAADFNRYKVENTPYAEWYEGLTIDQA</sequence>
<evidence type="ECO:0000313" key="2">
    <source>
        <dbReference type="Proteomes" id="UP000053048"/>
    </source>
</evidence>
<protein>
    <submittedName>
        <fullName evidence="1">Uncharacterized protein</fullName>
    </submittedName>
</protein>